<proteinExistence type="predicted"/>
<dbReference type="Proteomes" id="UP001501175">
    <property type="component" value="Unassembled WGS sequence"/>
</dbReference>
<dbReference type="InterPro" id="IPR025701">
    <property type="entry name" value="UBQ-conjugat_E2_E"/>
</dbReference>
<protein>
    <recommendedName>
        <fullName evidence="1">Multi-ubiquitin domain-containing protein</fullName>
    </recommendedName>
</protein>
<keyword evidence="3" id="KW-1185">Reference proteome</keyword>
<dbReference type="RefSeq" id="WP_345247265.1">
    <property type="nucleotide sequence ID" value="NZ_BAABHD010000078.1"/>
</dbReference>
<dbReference type="Pfam" id="PF14462">
    <property type="entry name" value="Prok-E2_E"/>
    <property type="match status" value="1"/>
</dbReference>
<sequence length="255" mass="29361">MDKHIEHTDVVIIEEIIILKVVNIHVYARAGQKPPKAEKYEIQIDRIEYLVDKEHMTGRELLTLAGKLPVERFQLNQKLHKGKVEKIGLDQVVCFTDPGVEKFMTVPLDQTEGKLPRRQFTLPEEDLEALNTNCAIWETVSEGNGQWVLIDEFPLPNGYGVQTATIAIKIEPGYPRTQLDMVYVYPPLQRADNQPINALCGQMIDGKMFQRWSRHRTGENPWRDGEDNLSTHLLLVSFWFEQEFQKRPAPYAVPA</sequence>
<reference evidence="3" key="1">
    <citation type="journal article" date="2019" name="Int. J. Syst. Evol. Microbiol.">
        <title>The Global Catalogue of Microorganisms (GCM) 10K type strain sequencing project: providing services to taxonomists for standard genome sequencing and annotation.</title>
        <authorList>
            <consortium name="The Broad Institute Genomics Platform"/>
            <consortium name="The Broad Institute Genome Sequencing Center for Infectious Disease"/>
            <person name="Wu L."/>
            <person name="Ma J."/>
        </authorList>
    </citation>
    <scope>NUCLEOTIDE SEQUENCE [LARGE SCALE GENOMIC DNA]</scope>
    <source>
        <strain evidence="3">JCM 17927</strain>
    </source>
</reference>
<gene>
    <name evidence="2" type="ORF">GCM10023189_44860</name>
</gene>
<organism evidence="2 3">
    <name type="scientific">Nibrella saemangeumensis</name>
    <dbReference type="NCBI Taxonomy" id="1084526"/>
    <lineage>
        <taxon>Bacteria</taxon>
        <taxon>Pseudomonadati</taxon>
        <taxon>Bacteroidota</taxon>
        <taxon>Cytophagia</taxon>
        <taxon>Cytophagales</taxon>
        <taxon>Spirosomataceae</taxon>
        <taxon>Nibrella</taxon>
    </lineage>
</organism>
<name>A0ABP8NFC4_9BACT</name>
<dbReference type="Pfam" id="PF14452">
    <property type="entry name" value="Multi_ubiq"/>
    <property type="match status" value="1"/>
</dbReference>
<dbReference type="InterPro" id="IPR027802">
    <property type="entry name" value="Multi-ubiquitin_dom"/>
</dbReference>
<dbReference type="EMBL" id="BAABHD010000078">
    <property type="protein sequence ID" value="GAA4464927.1"/>
    <property type="molecule type" value="Genomic_DNA"/>
</dbReference>
<feature type="domain" description="Multi-ubiquitin" evidence="1">
    <location>
        <begin position="40"/>
        <end position="106"/>
    </location>
</feature>
<evidence type="ECO:0000313" key="3">
    <source>
        <dbReference type="Proteomes" id="UP001501175"/>
    </source>
</evidence>
<evidence type="ECO:0000259" key="1">
    <source>
        <dbReference type="Pfam" id="PF14452"/>
    </source>
</evidence>
<accession>A0ABP8NFC4</accession>
<evidence type="ECO:0000313" key="2">
    <source>
        <dbReference type="EMBL" id="GAA4464927.1"/>
    </source>
</evidence>
<comment type="caution">
    <text evidence="2">The sequence shown here is derived from an EMBL/GenBank/DDBJ whole genome shotgun (WGS) entry which is preliminary data.</text>
</comment>